<evidence type="ECO:0000313" key="2">
    <source>
        <dbReference type="EMBL" id="KAK5050883.1"/>
    </source>
</evidence>
<evidence type="ECO:0000313" key="3">
    <source>
        <dbReference type="Proteomes" id="UP001358417"/>
    </source>
</evidence>
<protein>
    <recommendedName>
        <fullName evidence="4">Transcription factor domain-containing protein</fullName>
    </recommendedName>
</protein>
<gene>
    <name evidence="2" type="ORF">LTR84_003442</name>
</gene>
<sequence length="524" mass="60590">MEIQYLFVEYNDSGGRPSEQAQRRVNAHVQQNYHEHTRNVGSRTPVKLTVGDSQPGASLRFRIRPFVRSKVEPRSRGHRLLAKKEQAYPEPSTRQRHSGDESKAMILRSKTADLSSMMRSPDSRAVDPFGVLPWHLTKEDSSLLQQFQQYARWPWCPISGRSEWSSFTVSDELVFRVTMYSWTFHMRGRHPAVDQVHQERHEMAVLRNKLSTIAIINERLSDPEKACSDEVIAATAAIMNAEIASGSLEDADVHMNGLHALILRRGGLNTLSTPRQALVQRLCAWNDLMHAELRGTRLHFPALDLWAQAWSHLSRMDDHIPLPGLSEGELNAVGIPNFAVFRLLHDMRMLCELEGLQPLTSLPEEQAMRRNDWFHRLEWKLHRIYESTTPDLDDRHNRIVHVIAMAALIYAHHCLRGNGLGYRSFSVLVPNLLKGLQTLERHGETLGFAPHLKVWVHAVGAVTSKKLNIVHEVFMDQLTQLCVDWKLEQHDFLTYLRQFLWCDRVDEWRFTELWNEMRERLPCQ</sequence>
<accession>A0AAV9N7A7</accession>
<dbReference type="PANTHER" id="PTHR37540">
    <property type="entry name" value="TRANSCRIPTION FACTOR (ACR-2), PUTATIVE-RELATED-RELATED"/>
    <property type="match status" value="1"/>
</dbReference>
<name>A0AAV9N7A7_9EURO</name>
<comment type="caution">
    <text evidence="2">The sequence shown here is derived from an EMBL/GenBank/DDBJ whole genome shotgun (WGS) entry which is preliminary data.</text>
</comment>
<dbReference type="PANTHER" id="PTHR37540:SF5">
    <property type="entry name" value="TRANSCRIPTION FACTOR DOMAIN-CONTAINING PROTEIN"/>
    <property type="match status" value="1"/>
</dbReference>
<feature type="region of interest" description="Disordered" evidence="1">
    <location>
        <begin position="74"/>
        <end position="102"/>
    </location>
</feature>
<dbReference type="Proteomes" id="UP001358417">
    <property type="component" value="Unassembled WGS sequence"/>
</dbReference>
<proteinExistence type="predicted"/>
<evidence type="ECO:0008006" key="4">
    <source>
        <dbReference type="Google" id="ProtNLM"/>
    </source>
</evidence>
<dbReference type="InterPro" id="IPR021858">
    <property type="entry name" value="Fun_TF"/>
</dbReference>
<evidence type="ECO:0000256" key="1">
    <source>
        <dbReference type="SAM" id="MobiDB-lite"/>
    </source>
</evidence>
<keyword evidence="3" id="KW-1185">Reference proteome</keyword>
<dbReference type="Pfam" id="PF11951">
    <property type="entry name" value="Fungal_trans_2"/>
    <property type="match status" value="1"/>
</dbReference>
<dbReference type="GeneID" id="89971629"/>
<organism evidence="2 3">
    <name type="scientific">Exophiala bonariae</name>
    <dbReference type="NCBI Taxonomy" id="1690606"/>
    <lineage>
        <taxon>Eukaryota</taxon>
        <taxon>Fungi</taxon>
        <taxon>Dikarya</taxon>
        <taxon>Ascomycota</taxon>
        <taxon>Pezizomycotina</taxon>
        <taxon>Eurotiomycetes</taxon>
        <taxon>Chaetothyriomycetidae</taxon>
        <taxon>Chaetothyriales</taxon>
        <taxon>Herpotrichiellaceae</taxon>
        <taxon>Exophiala</taxon>
    </lineage>
</organism>
<dbReference type="RefSeq" id="XP_064705383.1">
    <property type="nucleotide sequence ID" value="XM_064847030.1"/>
</dbReference>
<dbReference type="AlphaFoldDB" id="A0AAV9N7A7"/>
<reference evidence="2 3" key="1">
    <citation type="submission" date="2023-08" db="EMBL/GenBank/DDBJ databases">
        <title>Black Yeasts Isolated from many extreme environments.</title>
        <authorList>
            <person name="Coleine C."/>
            <person name="Stajich J.E."/>
            <person name="Selbmann L."/>
        </authorList>
    </citation>
    <scope>NUCLEOTIDE SEQUENCE [LARGE SCALE GENOMIC DNA]</scope>
    <source>
        <strain evidence="2 3">CCFEE 5792</strain>
    </source>
</reference>
<dbReference type="EMBL" id="JAVRRD010000016">
    <property type="protein sequence ID" value="KAK5050883.1"/>
    <property type="molecule type" value="Genomic_DNA"/>
</dbReference>